<evidence type="ECO:0000313" key="2">
    <source>
        <dbReference type="Ensembl" id="ENSPEMP00000036590.1"/>
    </source>
</evidence>
<protein>
    <submittedName>
        <fullName evidence="2">Uncharacterized protein</fullName>
    </submittedName>
</protein>
<reference evidence="2" key="2">
    <citation type="submission" date="2025-08" db="UniProtKB">
        <authorList>
            <consortium name="Ensembl"/>
        </authorList>
    </citation>
    <scope>IDENTIFICATION</scope>
</reference>
<name>A0A8C9CSX9_PERMB</name>
<evidence type="ECO:0000313" key="3">
    <source>
        <dbReference type="Proteomes" id="UP000694547"/>
    </source>
</evidence>
<reference evidence="2 3" key="1">
    <citation type="submission" date="2018-10" db="EMBL/GenBank/DDBJ databases">
        <title>Improved assembly of the deer mouse Peromyscus maniculatus genome.</title>
        <authorList>
            <person name="Lassance J.-M."/>
            <person name="Hoekstra H.E."/>
        </authorList>
    </citation>
    <scope>NUCLEOTIDE SEQUENCE [LARGE SCALE GENOMIC DNA]</scope>
</reference>
<feature type="region of interest" description="Disordered" evidence="1">
    <location>
        <begin position="184"/>
        <end position="208"/>
    </location>
</feature>
<reference evidence="2" key="3">
    <citation type="submission" date="2025-09" db="UniProtKB">
        <authorList>
            <consortium name="Ensembl"/>
        </authorList>
    </citation>
    <scope>IDENTIFICATION</scope>
</reference>
<dbReference type="GeneTree" id="ENSGT01030000234945"/>
<feature type="compositionally biased region" description="Low complexity" evidence="1">
    <location>
        <begin position="335"/>
        <end position="355"/>
    </location>
</feature>
<proteinExistence type="predicted"/>
<keyword evidence="3" id="KW-1185">Reference proteome</keyword>
<dbReference type="Proteomes" id="UP000694547">
    <property type="component" value="Chromosome 10"/>
</dbReference>
<feature type="region of interest" description="Disordered" evidence="1">
    <location>
        <begin position="320"/>
        <end position="372"/>
    </location>
</feature>
<dbReference type="AlphaFoldDB" id="A0A8C9CSX9"/>
<sequence length="372" mass="40078">MPAVWNLQGRCRSHCSRRPLGRGRCPPAPSAFLRRRHRHPRAPGAARSARFHCDRSHDRWPWAAGRAFPQAGGRVVVDVQHDDPTLEQVHPALRGPYHGYLEVQETLVLVEDHLTLGQLLSVDAPLAGAQLAGEVVNLQVLRARLKAESHLSRAGHDAQVRGHIADPHVGGALLRQPVPEQLLGGGQAEAERQKEATAQAPAARPSRGPHPQHLLLLLLLLLLLTTTPLDTPLLRGWPPALPSVLLSGKGRNEREGREGARVACRVGRWEGGSYRCFFFPPPASSESYCFIIHAMGANRPLASHRSLAVLTVHGTLRATGSVPPQSHLRSGKILRSSPQAPGRGPGAASASGRCSSEAEWSKPAAFPACQPG</sequence>
<accession>A0A8C9CSX9</accession>
<evidence type="ECO:0000256" key="1">
    <source>
        <dbReference type="SAM" id="MobiDB-lite"/>
    </source>
</evidence>
<dbReference type="Ensembl" id="ENSPEMT00000036793.1">
    <property type="protein sequence ID" value="ENSPEMP00000036590.1"/>
    <property type="gene ID" value="ENSPEMG00000025746.1"/>
</dbReference>
<organism evidence="2 3">
    <name type="scientific">Peromyscus maniculatus bairdii</name>
    <name type="common">Prairie deer mouse</name>
    <dbReference type="NCBI Taxonomy" id="230844"/>
    <lineage>
        <taxon>Eukaryota</taxon>
        <taxon>Metazoa</taxon>
        <taxon>Chordata</taxon>
        <taxon>Craniata</taxon>
        <taxon>Vertebrata</taxon>
        <taxon>Euteleostomi</taxon>
        <taxon>Mammalia</taxon>
        <taxon>Eutheria</taxon>
        <taxon>Euarchontoglires</taxon>
        <taxon>Glires</taxon>
        <taxon>Rodentia</taxon>
        <taxon>Myomorpha</taxon>
        <taxon>Muroidea</taxon>
        <taxon>Cricetidae</taxon>
        <taxon>Neotominae</taxon>
        <taxon>Peromyscus</taxon>
    </lineage>
</organism>